<feature type="compositionally biased region" description="Polar residues" evidence="1">
    <location>
        <begin position="132"/>
        <end position="144"/>
    </location>
</feature>
<gene>
    <name evidence="2" type="ORF">SCF082_LOCUS25973</name>
</gene>
<feature type="compositionally biased region" description="Basic and acidic residues" evidence="1">
    <location>
        <begin position="149"/>
        <end position="162"/>
    </location>
</feature>
<accession>A0ABP0M3J6</accession>
<comment type="caution">
    <text evidence="2">The sequence shown here is derived from an EMBL/GenBank/DDBJ whole genome shotgun (WGS) entry which is preliminary data.</text>
</comment>
<evidence type="ECO:0000313" key="2">
    <source>
        <dbReference type="EMBL" id="CAK9046036.1"/>
    </source>
</evidence>
<dbReference type="EMBL" id="CAXAMM010019591">
    <property type="protein sequence ID" value="CAK9046036.1"/>
    <property type="molecule type" value="Genomic_DNA"/>
</dbReference>
<proteinExistence type="predicted"/>
<name>A0ABP0M3J6_9DINO</name>
<feature type="non-terminal residue" evidence="2">
    <location>
        <position position="162"/>
    </location>
</feature>
<keyword evidence="3" id="KW-1185">Reference proteome</keyword>
<reference evidence="2 3" key="1">
    <citation type="submission" date="2024-02" db="EMBL/GenBank/DDBJ databases">
        <authorList>
            <person name="Chen Y."/>
            <person name="Shah S."/>
            <person name="Dougan E. K."/>
            <person name="Thang M."/>
            <person name="Chan C."/>
        </authorList>
    </citation>
    <scope>NUCLEOTIDE SEQUENCE [LARGE SCALE GENOMIC DNA]</scope>
</reference>
<organism evidence="2 3">
    <name type="scientific">Durusdinium trenchii</name>
    <dbReference type="NCBI Taxonomy" id="1381693"/>
    <lineage>
        <taxon>Eukaryota</taxon>
        <taxon>Sar</taxon>
        <taxon>Alveolata</taxon>
        <taxon>Dinophyceae</taxon>
        <taxon>Suessiales</taxon>
        <taxon>Symbiodiniaceae</taxon>
        <taxon>Durusdinium</taxon>
    </lineage>
</organism>
<sequence>DASVYELLHDMLSGRQPPEDVEPLIVAVDARVPRASRNPPDAPVLWIVRGHRRGLALSALQGIWRHQTVWAPCLLYDAMAPEVAGILRDNIDTAVDGLGLMLHGHKAEAYHLGKPLFRVAEEWCDSDPAATSLRTDAGHQSSSHVAPLDTRDGEHPKAEELD</sequence>
<dbReference type="Proteomes" id="UP001642464">
    <property type="component" value="Unassembled WGS sequence"/>
</dbReference>
<evidence type="ECO:0000313" key="3">
    <source>
        <dbReference type="Proteomes" id="UP001642464"/>
    </source>
</evidence>
<feature type="non-terminal residue" evidence="2">
    <location>
        <position position="1"/>
    </location>
</feature>
<protein>
    <submittedName>
        <fullName evidence="2">Uncharacterized protein</fullName>
    </submittedName>
</protein>
<feature type="region of interest" description="Disordered" evidence="1">
    <location>
        <begin position="129"/>
        <end position="162"/>
    </location>
</feature>
<evidence type="ECO:0000256" key="1">
    <source>
        <dbReference type="SAM" id="MobiDB-lite"/>
    </source>
</evidence>